<evidence type="ECO:0000256" key="11">
    <source>
        <dbReference type="ARBA" id="ARBA00023136"/>
    </source>
</evidence>
<dbReference type="Pfam" id="PF02874">
    <property type="entry name" value="ATP-synt_ab_N"/>
    <property type="match status" value="1"/>
</dbReference>
<dbReference type="Proteomes" id="UP001630127">
    <property type="component" value="Unassembled WGS sequence"/>
</dbReference>
<keyword evidence="5" id="KW-0934">Plastid</keyword>
<keyword evidence="10" id="KW-0406">Ion transport</keyword>
<dbReference type="Gene3D" id="3.40.50.300">
    <property type="entry name" value="P-loop containing nucleotide triphosphate hydrolases"/>
    <property type="match status" value="1"/>
</dbReference>
<proteinExistence type="inferred from homology"/>
<evidence type="ECO:0000256" key="3">
    <source>
        <dbReference type="ARBA" id="ARBA00012473"/>
    </source>
</evidence>
<comment type="caution">
    <text evidence="16">The sequence shown here is derived from an EMBL/GenBank/DDBJ whole genome shotgun (WGS) entry which is preliminary data.</text>
</comment>
<evidence type="ECO:0000256" key="10">
    <source>
        <dbReference type="ARBA" id="ARBA00023065"/>
    </source>
</evidence>
<reference evidence="16 17" key="1">
    <citation type="submission" date="2024-11" db="EMBL/GenBank/DDBJ databases">
        <title>A near-complete genome assembly of Cinchona calisaya.</title>
        <authorList>
            <person name="Lian D.C."/>
            <person name="Zhao X.W."/>
            <person name="Wei L."/>
        </authorList>
    </citation>
    <scope>NUCLEOTIDE SEQUENCE [LARGE SCALE GENOMIC DNA]</scope>
    <source>
        <tissue evidence="16">Nenye</tissue>
    </source>
</reference>
<comment type="similarity">
    <text evidence="2">Belongs to the ATPase alpha/beta chains family.</text>
</comment>
<dbReference type="FunFam" id="2.40.10.170:FF:000002">
    <property type="entry name" value="ATP synthase subunit beta, chloroplastic"/>
    <property type="match status" value="1"/>
</dbReference>
<evidence type="ECO:0000256" key="1">
    <source>
        <dbReference type="ARBA" id="ARBA00004170"/>
    </source>
</evidence>
<keyword evidence="9" id="KW-1278">Translocase</keyword>
<evidence type="ECO:0000313" key="16">
    <source>
        <dbReference type="EMBL" id="KAL3502467.1"/>
    </source>
</evidence>
<dbReference type="PANTHER" id="PTHR15184:SF71">
    <property type="entry name" value="ATP SYNTHASE SUBUNIT BETA, MITOCHONDRIAL"/>
    <property type="match status" value="1"/>
</dbReference>
<dbReference type="InterPro" id="IPR036121">
    <property type="entry name" value="ATPase_F1/V1/A1_a/bsu_N_sf"/>
</dbReference>
<dbReference type="PANTHER" id="PTHR15184">
    <property type="entry name" value="ATP SYNTHASE"/>
    <property type="match status" value="1"/>
</dbReference>
<evidence type="ECO:0000256" key="13">
    <source>
        <dbReference type="ARBA" id="ARBA00023310"/>
    </source>
</evidence>
<accession>A0ABD2Y4K9</accession>
<evidence type="ECO:0000256" key="5">
    <source>
        <dbReference type="ARBA" id="ARBA00022640"/>
    </source>
</evidence>
<dbReference type="EMBL" id="JBJUIK010000015">
    <property type="protein sequence ID" value="KAL3502467.1"/>
    <property type="molecule type" value="Genomic_DNA"/>
</dbReference>
<keyword evidence="17" id="KW-1185">Reference proteome</keyword>
<keyword evidence="13" id="KW-0066">ATP synthesis</keyword>
<evidence type="ECO:0000256" key="8">
    <source>
        <dbReference type="ARBA" id="ARBA00022840"/>
    </source>
</evidence>
<protein>
    <recommendedName>
        <fullName evidence="3">H(+)-transporting two-sector ATPase</fullName>
        <ecNumber evidence="3">7.1.2.2</ecNumber>
    </recommendedName>
</protein>
<dbReference type="SUPFAM" id="SSF50615">
    <property type="entry name" value="N-terminal domain of alpha and beta subunits of F1 ATP synthase"/>
    <property type="match status" value="1"/>
</dbReference>
<dbReference type="Gene3D" id="2.40.10.170">
    <property type="match status" value="1"/>
</dbReference>
<dbReference type="GO" id="GO:0005524">
    <property type="term" value="F:ATP binding"/>
    <property type="evidence" value="ECO:0007669"/>
    <property type="project" value="UniProtKB-KW"/>
</dbReference>
<dbReference type="GO" id="GO:1902600">
    <property type="term" value="P:proton transmembrane transport"/>
    <property type="evidence" value="ECO:0007669"/>
    <property type="project" value="UniProtKB-KW"/>
</dbReference>
<keyword evidence="4" id="KW-0813">Transport</keyword>
<dbReference type="InterPro" id="IPR027417">
    <property type="entry name" value="P-loop_NTPase"/>
</dbReference>
<keyword evidence="7" id="KW-0375">Hydrogen ion transport</keyword>
<dbReference type="InterPro" id="IPR050053">
    <property type="entry name" value="ATPase_alpha/beta_chains"/>
</dbReference>
<evidence type="ECO:0000256" key="9">
    <source>
        <dbReference type="ARBA" id="ARBA00022967"/>
    </source>
</evidence>
<organism evidence="16 17">
    <name type="scientific">Cinchona calisaya</name>
    <dbReference type="NCBI Taxonomy" id="153742"/>
    <lineage>
        <taxon>Eukaryota</taxon>
        <taxon>Viridiplantae</taxon>
        <taxon>Streptophyta</taxon>
        <taxon>Embryophyta</taxon>
        <taxon>Tracheophyta</taxon>
        <taxon>Spermatophyta</taxon>
        <taxon>Magnoliopsida</taxon>
        <taxon>eudicotyledons</taxon>
        <taxon>Gunneridae</taxon>
        <taxon>Pentapetalae</taxon>
        <taxon>asterids</taxon>
        <taxon>lamiids</taxon>
        <taxon>Gentianales</taxon>
        <taxon>Rubiaceae</taxon>
        <taxon>Cinchonoideae</taxon>
        <taxon>Cinchoneae</taxon>
        <taxon>Cinchona</taxon>
    </lineage>
</organism>
<sequence>MKNLGHIVQIIGPVLDVAFSLGKMPNIYNAPVVKGRDIAGHPINVTCEVKQLLENNRVRVVAMSATDLTRGIEVIDAGAPLSVPVSGATLGQIFYMLGKPVDNLGPVDTRTTSPIHRSAPAFIQLDTKLSIFKT</sequence>
<dbReference type="EC" id="7.1.2.2" evidence="3"/>
<keyword evidence="11" id="KW-0472">Membrane</keyword>
<evidence type="ECO:0000256" key="7">
    <source>
        <dbReference type="ARBA" id="ARBA00022781"/>
    </source>
</evidence>
<dbReference type="CDD" id="cd18115">
    <property type="entry name" value="ATP-synt_F1_beta_N"/>
    <property type="match status" value="1"/>
</dbReference>
<dbReference type="GO" id="GO:0006754">
    <property type="term" value="P:ATP biosynthetic process"/>
    <property type="evidence" value="ECO:0007669"/>
    <property type="project" value="UniProtKB-KW"/>
</dbReference>
<name>A0ABD2Y4K9_9GENT</name>
<dbReference type="AlphaFoldDB" id="A0ABD2Y4K9"/>
<evidence type="ECO:0000313" key="17">
    <source>
        <dbReference type="Proteomes" id="UP001630127"/>
    </source>
</evidence>
<evidence type="ECO:0000256" key="12">
    <source>
        <dbReference type="ARBA" id="ARBA00023196"/>
    </source>
</evidence>
<keyword evidence="12" id="KW-0139">CF(1)</keyword>
<keyword evidence="6" id="KW-0547">Nucleotide-binding</keyword>
<gene>
    <name evidence="16" type="ORF">ACH5RR_036916</name>
</gene>
<evidence type="ECO:0000259" key="15">
    <source>
        <dbReference type="Pfam" id="PF02874"/>
    </source>
</evidence>
<dbReference type="InterPro" id="IPR004100">
    <property type="entry name" value="ATPase_F1/V1/A1_a/bsu_N"/>
</dbReference>
<evidence type="ECO:0000256" key="6">
    <source>
        <dbReference type="ARBA" id="ARBA00022741"/>
    </source>
</evidence>
<comment type="subcellular location">
    <subcellularLocation>
        <location evidence="1">Membrane</location>
        <topology evidence="1">Peripheral membrane protein</topology>
    </subcellularLocation>
</comment>
<keyword evidence="8" id="KW-0067">ATP-binding</keyword>
<evidence type="ECO:0000256" key="4">
    <source>
        <dbReference type="ARBA" id="ARBA00022448"/>
    </source>
</evidence>
<evidence type="ECO:0000256" key="14">
    <source>
        <dbReference type="ARBA" id="ARBA00048383"/>
    </source>
</evidence>
<feature type="domain" description="ATPase F1/V1/A1 complex alpha/beta subunit N-terminal" evidence="15">
    <location>
        <begin position="7"/>
        <end position="77"/>
    </location>
</feature>
<comment type="catalytic activity">
    <reaction evidence="14">
        <text>ATP + H2O + 4 H(+)(in) = ADP + phosphate + 5 H(+)(out)</text>
        <dbReference type="Rhea" id="RHEA:57720"/>
        <dbReference type="ChEBI" id="CHEBI:15377"/>
        <dbReference type="ChEBI" id="CHEBI:15378"/>
        <dbReference type="ChEBI" id="CHEBI:30616"/>
        <dbReference type="ChEBI" id="CHEBI:43474"/>
        <dbReference type="ChEBI" id="CHEBI:456216"/>
        <dbReference type="EC" id="7.1.2.2"/>
    </reaction>
</comment>
<evidence type="ECO:0000256" key="2">
    <source>
        <dbReference type="ARBA" id="ARBA00008936"/>
    </source>
</evidence>
<dbReference type="GO" id="GO:0045259">
    <property type="term" value="C:proton-transporting ATP synthase complex"/>
    <property type="evidence" value="ECO:0007669"/>
    <property type="project" value="UniProtKB-KW"/>
</dbReference>